<accession>A0A2P1JRF6</accession>
<sequence>MNAETPVPDCALCDHPHEPGERCRTATGIAVIGFEHLPVFCDCPHEPPENEEEA</sequence>
<reference evidence="2" key="1">
    <citation type="submission" date="2018-02" db="EMBL/GenBank/DDBJ databases">
        <authorList>
            <person name="Cohen D.B."/>
            <person name="Kent A.D."/>
        </authorList>
    </citation>
    <scope>NUCLEOTIDE SEQUENCE [LARGE SCALE GENOMIC DNA]</scope>
</reference>
<organism evidence="1 2">
    <name type="scientific">Mycobacterium phage MooMoo</name>
    <dbReference type="NCBI Taxonomy" id="2108127"/>
    <lineage>
        <taxon>Viruses</taxon>
        <taxon>Duplodnaviria</taxon>
        <taxon>Heunggongvirae</taxon>
        <taxon>Uroviricota</taxon>
        <taxon>Caudoviricetes</taxon>
        <taxon>Gracegardnervirinae</taxon>
        <taxon>Moomoovirus</taxon>
        <taxon>Moomoovirus moomoo</taxon>
    </lineage>
</organism>
<protein>
    <submittedName>
        <fullName evidence="1">Uncharacterized protein</fullName>
    </submittedName>
</protein>
<gene>
    <name evidence="1" type="primary">77</name>
    <name evidence="1" type="ORF">SEA_MOOMOO_77</name>
</gene>
<dbReference type="RefSeq" id="YP_009963678.1">
    <property type="nucleotide sequence ID" value="NC_051721.1"/>
</dbReference>
<dbReference type="EMBL" id="MH001449">
    <property type="protein sequence ID" value="AVO21682.1"/>
    <property type="molecule type" value="Genomic_DNA"/>
</dbReference>
<proteinExistence type="predicted"/>
<keyword evidence="2" id="KW-1185">Reference proteome</keyword>
<evidence type="ECO:0000313" key="1">
    <source>
        <dbReference type="EMBL" id="AVO21682.1"/>
    </source>
</evidence>
<dbReference type="KEGG" id="vg:60335262"/>
<name>A0A2P1JRF6_9CAUD</name>
<evidence type="ECO:0000313" key="2">
    <source>
        <dbReference type="Proteomes" id="UP000241634"/>
    </source>
</evidence>
<dbReference type="Proteomes" id="UP000241634">
    <property type="component" value="Segment"/>
</dbReference>
<dbReference type="GeneID" id="60335262"/>